<accession>A0A834SFB5</accession>
<comment type="caution">
    <text evidence="1">The sequence shown here is derived from an EMBL/GenBank/DDBJ whole genome shotgun (WGS) entry which is preliminary data.</text>
</comment>
<organism evidence="1 2">
    <name type="scientific">Senna tora</name>
    <dbReference type="NCBI Taxonomy" id="362788"/>
    <lineage>
        <taxon>Eukaryota</taxon>
        <taxon>Viridiplantae</taxon>
        <taxon>Streptophyta</taxon>
        <taxon>Embryophyta</taxon>
        <taxon>Tracheophyta</taxon>
        <taxon>Spermatophyta</taxon>
        <taxon>Magnoliopsida</taxon>
        <taxon>eudicotyledons</taxon>
        <taxon>Gunneridae</taxon>
        <taxon>Pentapetalae</taxon>
        <taxon>rosids</taxon>
        <taxon>fabids</taxon>
        <taxon>Fabales</taxon>
        <taxon>Fabaceae</taxon>
        <taxon>Caesalpinioideae</taxon>
        <taxon>Cassia clade</taxon>
        <taxon>Senna</taxon>
    </lineage>
</organism>
<protein>
    <submittedName>
        <fullName evidence="1">Uncharacterized protein</fullName>
    </submittedName>
</protein>
<gene>
    <name evidence="1" type="ORF">G2W53_041627</name>
</gene>
<evidence type="ECO:0000313" key="2">
    <source>
        <dbReference type="Proteomes" id="UP000634136"/>
    </source>
</evidence>
<dbReference type="AlphaFoldDB" id="A0A834SFB5"/>
<sequence>MGIEESSIGRAIGERLKRDHALFLCCRSA</sequence>
<name>A0A834SFB5_9FABA</name>
<evidence type="ECO:0000313" key="1">
    <source>
        <dbReference type="EMBL" id="KAF7802516.1"/>
    </source>
</evidence>
<dbReference type="Proteomes" id="UP000634136">
    <property type="component" value="Unassembled WGS sequence"/>
</dbReference>
<dbReference type="EMBL" id="JAAIUW010000013">
    <property type="protein sequence ID" value="KAF7802516.1"/>
    <property type="molecule type" value="Genomic_DNA"/>
</dbReference>
<reference evidence="1" key="1">
    <citation type="submission" date="2020-09" db="EMBL/GenBank/DDBJ databases">
        <title>Genome-Enabled Discovery of Anthraquinone Biosynthesis in Senna tora.</title>
        <authorList>
            <person name="Kang S.-H."/>
            <person name="Pandey R.P."/>
            <person name="Lee C.-M."/>
            <person name="Sim J.-S."/>
            <person name="Jeong J.-T."/>
            <person name="Choi B.-S."/>
            <person name="Jung M."/>
            <person name="Ginzburg D."/>
            <person name="Zhao K."/>
            <person name="Won S.Y."/>
            <person name="Oh T.-J."/>
            <person name="Yu Y."/>
            <person name="Kim N.-H."/>
            <person name="Lee O.R."/>
            <person name="Lee T.-H."/>
            <person name="Bashyal P."/>
            <person name="Kim T.-S."/>
            <person name="Lee W.-H."/>
            <person name="Kawkins C."/>
            <person name="Kim C.-K."/>
            <person name="Kim J.S."/>
            <person name="Ahn B.O."/>
            <person name="Rhee S.Y."/>
            <person name="Sohng J.K."/>
        </authorList>
    </citation>
    <scope>NUCLEOTIDE SEQUENCE</scope>
    <source>
        <tissue evidence="1">Leaf</tissue>
    </source>
</reference>
<proteinExistence type="predicted"/>
<keyword evidence="2" id="KW-1185">Reference proteome</keyword>